<keyword evidence="2" id="KW-1185">Reference proteome</keyword>
<dbReference type="Pfam" id="PF16152">
    <property type="entry name" value="DUF4860"/>
    <property type="match status" value="1"/>
</dbReference>
<comment type="caution">
    <text evidence="1">The sequence shown here is derived from an EMBL/GenBank/DDBJ whole genome shotgun (WGS) entry which is preliminary data.</text>
</comment>
<protein>
    <recommendedName>
        <fullName evidence="3">DUF4860 domain-containing protein</fullName>
    </recommendedName>
</protein>
<reference evidence="1 2" key="1">
    <citation type="submission" date="2021-01" db="EMBL/GenBank/DDBJ databases">
        <title>Genomic Encyclopedia of Type Strains, Phase IV (KMG-IV): sequencing the most valuable type-strain genomes for metagenomic binning, comparative biology and taxonomic classification.</title>
        <authorList>
            <person name="Goeker M."/>
        </authorList>
    </citation>
    <scope>NUCLEOTIDE SEQUENCE [LARGE SCALE GENOMIC DNA]</scope>
    <source>
        <strain evidence="1 2">DSM 24436</strain>
    </source>
</reference>
<accession>A0ABS2MQA8</accession>
<dbReference type="EMBL" id="JAFBDT010000006">
    <property type="protein sequence ID" value="MBM7561594.1"/>
    <property type="molecule type" value="Genomic_DNA"/>
</dbReference>
<gene>
    <name evidence="1" type="ORF">JOC49_001114</name>
</gene>
<evidence type="ECO:0008006" key="3">
    <source>
        <dbReference type="Google" id="ProtNLM"/>
    </source>
</evidence>
<name>A0ABS2MQA8_9FIRM</name>
<evidence type="ECO:0000313" key="2">
    <source>
        <dbReference type="Proteomes" id="UP000767854"/>
    </source>
</evidence>
<sequence length="168" mass="18633">MKGSTKKPPTQLFFGLLLFVLFGVLLMTLAGSGSSSYTALVEQKKHDDQLRIASSYLTNKVRQNDVEDCIIVSKDSETGHALLKVLENGADASVITWIYYHDGYIKEATFVDGAAFDPELGFEIAKLDVFALQHYEDNIICLELGISGYDIRDVWIASKTGYIEEGLQ</sequence>
<dbReference type="RefSeq" id="WP_204663247.1">
    <property type="nucleotide sequence ID" value="NZ_JAFBDT010000006.1"/>
</dbReference>
<dbReference type="Proteomes" id="UP000767854">
    <property type="component" value="Unassembled WGS sequence"/>
</dbReference>
<proteinExistence type="predicted"/>
<evidence type="ECO:0000313" key="1">
    <source>
        <dbReference type="EMBL" id="MBM7561594.1"/>
    </source>
</evidence>
<dbReference type="InterPro" id="IPR032340">
    <property type="entry name" value="DUF4860"/>
</dbReference>
<organism evidence="1 2">
    <name type="scientific">Fusibacter tunisiensis</name>
    <dbReference type="NCBI Taxonomy" id="1008308"/>
    <lineage>
        <taxon>Bacteria</taxon>
        <taxon>Bacillati</taxon>
        <taxon>Bacillota</taxon>
        <taxon>Clostridia</taxon>
        <taxon>Eubacteriales</taxon>
        <taxon>Eubacteriales Family XII. Incertae Sedis</taxon>
        <taxon>Fusibacter</taxon>
    </lineage>
</organism>